<dbReference type="Pfam" id="PF00702">
    <property type="entry name" value="Hydrolase"/>
    <property type="match status" value="1"/>
</dbReference>
<evidence type="ECO:0000256" key="11">
    <source>
        <dbReference type="ARBA" id="ARBA00022967"/>
    </source>
</evidence>
<evidence type="ECO:0000259" key="16">
    <source>
        <dbReference type="PROSITE" id="PS50846"/>
    </source>
</evidence>
<dbReference type="NCBIfam" id="TIGR01494">
    <property type="entry name" value="ATPase_P-type"/>
    <property type="match status" value="1"/>
</dbReference>
<protein>
    <submittedName>
        <fullName evidence="17">Copper-translocating P-type ATPase</fullName>
    </submittedName>
</protein>
<feature type="transmembrane region" description="Helical" evidence="15">
    <location>
        <begin position="457"/>
        <end position="481"/>
    </location>
</feature>
<evidence type="ECO:0000256" key="12">
    <source>
        <dbReference type="ARBA" id="ARBA00022989"/>
    </source>
</evidence>
<proteinExistence type="inferred from homology"/>
<dbReference type="CDD" id="cd02079">
    <property type="entry name" value="P-type_ATPase_HM"/>
    <property type="match status" value="1"/>
</dbReference>
<dbReference type="EMBL" id="BSPX01000003">
    <property type="protein sequence ID" value="GLT21042.1"/>
    <property type="molecule type" value="Genomic_DNA"/>
</dbReference>
<dbReference type="Pfam" id="PF00403">
    <property type="entry name" value="HMA"/>
    <property type="match status" value="1"/>
</dbReference>
<evidence type="ECO:0000256" key="13">
    <source>
        <dbReference type="ARBA" id="ARBA00023065"/>
    </source>
</evidence>
<keyword evidence="18" id="KW-1185">Reference proteome</keyword>
<keyword evidence="10" id="KW-0460">Magnesium</keyword>
<dbReference type="PROSITE" id="PS01229">
    <property type="entry name" value="COF_2"/>
    <property type="match status" value="1"/>
</dbReference>
<dbReference type="InterPro" id="IPR018303">
    <property type="entry name" value="ATPase_P-typ_P_site"/>
</dbReference>
<dbReference type="InterPro" id="IPR006121">
    <property type="entry name" value="HMA_dom"/>
</dbReference>
<keyword evidence="14 15" id="KW-0472">Membrane</keyword>
<dbReference type="InterPro" id="IPR008250">
    <property type="entry name" value="ATPase_P-typ_transduc_dom_A_sf"/>
</dbReference>
<dbReference type="InterPro" id="IPR036163">
    <property type="entry name" value="HMA_dom_sf"/>
</dbReference>
<evidence type="ECO:0000256" key="5">
    <source>
        <dbReference type="ARBA" id="ARBA00022553"/>
    </source>
</evidence>
<sequence>MPTREHDCYHCGLPIPDDVDLAVDIEGTPHHMCCTGCQAVAQSIVSSGLIDYYRRRDAMPEQAREAMPDELKDLGLFDHPDFQQGFVKPIGEHEREAALILEGITCSACIWLNEQHVAHQPGVTAVDINYATRRARVRWDERKIKLSDILAAIQAIGYRAYPYDSARSEQISQRERRAALWRLFVAGFGMMQVMMYAFPVYIADGDMTADIESMMRWASLILTAPVVLYSAAPFFSHAWRDIKLRRLGMDVPVALGVGAAFVASCWATFTGKGEVYFDSVTMFVFFLLCGRYVEMLARQKAVRGVEELGKALPAFAERLANWPDPEGERVPVSQLQAGDMIRVKPGETVPADGIVAEGESEANEALLTGESRPVPKKPGAQVTGGSVNIGSPLCVRVTRTGEHTRLAAIRQLMERASVEKPRVVQQADRVAAYFIVALLVLAVVTAGWWWWHDPDRALWVFVSVLVVSCPCALSLATPVALTVATDALARMGVLVTRGHAIEALARADHFVFDKTGTLTYGEMRVEQIRLLGQGDEMEVLRLAAGLEQGSEHAIAEALRRRGGGLAVPAFGSVAATTGQGVAGVLDGVTYRIGRPSFVADLVGSPEPEALQADERSGRTVIALGSAAGWIAGFALSDGLREDSPAALASLREKGIDLSILSGDTPATVEALARELGVADARGGMTPEGKHAALRGLQTENAIVAMVGDGVNDAPVLAQAQVSIAMGGGTDLARNQADIVLLSGRLSSLAEGLDLSRRALKIIRQNLWWSFAYNFTAVPLAMSGLVTPWMAGIGMSASSLFVVLNALRLQRGRQR</sequence>
<dbReference type="NCBIfam" id="TIGR01525">
    <property type="entry name" value="ATPase-IB_hvy"/>
    <property type="match status" value="1"/>
</dbReference>
<evidence type="ECO:0000256" key="7">
    <source>
        <dbReference type="ARBA" id="ARBA00022723"/>
    </source>
</evidence>
<feature type="domain" description="HMA" evidence="16">
    <location>
        <begin position="95"/>
        <end position="161"/>
    </location>
</feature>
<dbReference type="PANTHER" id="PTHR43520">
    <property type="entry name" value="ATP7, ISOFORM B"/>
    <property type="match status" value="1"/>
</dbReference>
<dbReference type="InterPro" id="IPR027256">
    <property type="entry name" value="P-typ_ATPase_IB"/>
</dbReference>
<feature type="transmembrane region" description="Helical" evidence="15">
    <location>
        <begin position="180"/>
        <end position="202"/>
    </location>
</feature>
<evidence type="ECO:0000313" key="18">
    <source>
        <dbReference type="Proteomes" id="UP001157167"/>
    </source>
</evidence>
<evidence type="ECO:0000256" key="9">
    <source>
        <dbReference type="ARBA" id="ARBA00022840"/>
    </source>
</evidence>
<feature type="transmembrane region" description="Helical" evidence="15">
    <location>
        <begin position="275"/>
        <end position="293"/>
    </location>
</feature>
<evidence type="ECO:0000313" key="17">
    <source>
        <dbReference type="EMBL" id="GLT21042.1"/>
    </source>
</evidence>
<keyword evidence="9 15" id="KW-0067">ATP-binding</keyword>
<evidence type="ECO:0000256" key="10">
    <source>
        <dbReference type="ARBA" id="ARBA00022842"/>
    </source>
</evidence>
<organism evidence="17 18">
    <name type="scientific">Zoogloea oryzae</name>
    <dbReference type="NCBI Taxonomy" id="310767"/>
    <lineage>
        <taxon>Bacteria</taxon>
        <taxon>Pseudomonadati</taxon>
        <taxon>Pseudomonadota</taxon>
        <taxon>Betaproteobacteria</taxon>
        <taxon>Rhodocyclales</taxon>
        <taxon>Zoogloeaceae</taxon>
        <taxon>Zoogloea</taxon>
    </lineage>
</organism>
<keyword evidence="13" id="KW-0406">Ion transport</keyword>
<dbReference type="Gene3D" id="3.40.50.1000">
    <property type="entry name" value="HAD superfamily/HAD-like"/>
    <property type="match status" value="1"/>
</dbReference>
<evidence type="ECO:0000256" key="6">
    <source>
        <dbReference type="ARBA" id="ARBA00022692"/>
    </source>
</evidence>
<dbReference type="SFLD" id="SFLDS00003">
    <property type="entry name" value="Haloacid_Dehalogenase"/>
    <property type="match status" value="1"/>
</dbReference>
<comment type="subcellular location">
    <subcellularLocation>
        <location evidence="1">Cell membrane</location>
        <topology evidence="1">Multi-pass membrane protein</topology>
    </subcellularLocation>
</comment>
<dbReference type="Pfam" id="PF12156">
    <property type="entry name" value="ATPase-cat_bd"/>
    <property type="match status" value="1"/>
</dbReference>
<dbReference type="SFLD" id="SFLDF00027">
    <property type="entry name" value="p-type_atpase"/>
    <property type="match status" value="1"/>
</dbReference>
<keyword evidence="3" id="KW-0813">Transport</keyword>
<evidence type="ECO:0000256" key="14">
    <source>
        <dbReference type="ARBA" id="ARBA00023136"/>
    </source>
</evidence>
<keyword evidence="11" id="KW-1278">Translocase</keyword>
<dbReference type="SUPFAM" id="SSF81665">
    <property type="entry name" value="Calcium ATPase, transmembrane domain M"/>
    <property type="match status" value="1"/>
</dbReference>
<dbReference type="InterPro" id="IPR023214">
    <property type="entry name" value="HAD_sf"/>
</dbReference>
<feature type="transmembrane region" description="Helical" evidence="15">
    <location>
        <begin position="430"/>
        <end position="451"/>
    </location>
</feature>
<dbReference type="Gene3D" id="1.20.1110.10">
    <property type="entry name" value="Calcium-transporting ATPase, transmembrane domain"/>
    <property type="match status" value="1"/>
</dbReference>
<keyword evidence="8 15" id="KW-0547">Nucleotide-binding</keyword>
<dbReference type="InterPro" id="IPR036412">
    <property type="entry name" value="HAD-like_sf"/>
</dbReference>
<keyword evidence="4 15" id="KW-1003">Cell membrane</keyword>
<feature type="transmembrane region" description="Helical" evidence="15">
    <location>
        <begin position="788"/>
        <end position="806"/>
    </location>
</feature>
<dbReference type="InterPro" id="IPR059000">
    <property type="entry name" value="ATPase_P-type_domA"/>
</dbReference>
<dbReference type="NCBIfam" id="TIGR01511">
    <property type="entry name" value="ATPase-IB1_Cu"/>
    <property type="match status" value="1"/>
</dbReference>
<feature type="transmembrane region" description="Helical" evidence="15">
    <location>
        <begin position="247"/>
        <end position="269"/>
    </location>
</feature>
<dbReference type="SUPFAM" id="SSF81653">
    <property type="entry name" value="Calcium ATPase, transduction domain A"/>
    <property type="match status" value="1"/>
</dbReference>
<name>A0ABQ6F8P0_9RHOO</name>
<keyword evidence="5" id="KW-0597">Phosphoprotein</keyword>
<dbReference type="CDD" id="cd00371">
    <property type="entry name" value="HMA"/>
    <property type="match status" value="1"/>
</dbReference>
<dbReference type="InterPro" id="IPR023298">
    <property type="entry name" value="ATPase_P-typ_TM_dom_sf"/>
</dbReference>
<dbReference type="PROSITE" id="PS50846">
    <property type="entry name" value="HMA_2"/>
    <property type="match status" value="1"/>
</dbReference>
<comment type="caution">
    <text evidence="17">The sequence shown here is derived from an EMBL/GenBank/DDBJ whole genome shotgun (WGS) entry which is preliminary data.</text>
</comment>
<gene>
    <name evidence="17" type="ORF">GCM10007933_04940</name>
</gene>
<dbReference type="Proteomes" id="UP001157167">
    <property type="component" value="Unassembled WGS sequence"/>
</dbReference>
<dbReference type="PANTHER" id="PTHR43520:SF5">
    <property type="entry name" value="CATION-TRANSPORTING P-TYPE ATPASE-RELATED"/>
    <property type="match status" value="1"/>
</dbReference>
<dbReference type="PROSITE" id="PS00154">
    <property type="entry name" value="ATPASE_E1_E2"/>
    <property type="match status" value="1"/>
</dbReference>
<evidence type="ECO:0000256" key="1">
    <source>
        <dbReference type="ARBA" id="ARBA00004651"/>
    </source>
</evidence>
<keyword evidence="6 15" id="KW-0812">Transmembrane</keyword>
<dbReference type="Pfam" id="PF00122">
    <property type="entry name" value="E1-E2_ATPase"/>
    <property type="match status" value="1"/>
</dbReference>
<evidence type="ECO:0000256" key="4">
    <source>
        <dbReference type="ARBA" id="ARBA00022475"/>
    </source>
</evidence>
<dbReference type="Gene3D" id="3.30.70.100">
    <property type="match status" value="1"/>
</dbReference>
<evidence type="ECO:0000256" key="2">
    <source>
        <dbReference type="ARBA" id="ARBA00006024"/>
    </source>
</evidence>
<dbReference type="SFLD" id="SFLDG00002">
    <property type="entry name" value="C1.7:_P-type_atpase_like"/>
    <property type="match status" value="1"/>
</dbReference>
<dbReference type="InterPro" id="IPR044492">
    <property type="entry name" value="P_typ_ATPase_HD_dom"/>
</dbReference>
<accession>A0ABQ6F8P0</accession>
<dbReference type="Gene3D" id="3.40.1110.10">
    <property type="entry name" value="Calcium-transporting ATPase, cytoplasmic domain N"/>
    <property type="match status" value="1"/>
</dbReference>
<feature type="transmembrane region" description="Helical" evidence="15">
    <location>
        <begin position="214"/>
        <end position="235"/>
    </location>
</feature>
<dbReference type="SUPFAM" id="SSF55008">
    <property type="entry name" value="HMA, heavy metal-associated domain"/>
    <property type="match status" value="1"/>
</dbReference>
<evidence type="ECO:0000256" key="15">
    <source>
        <dbReference type="RuleBase" id="RU362081"/>
    </source>
</evidence>
<keyword evidence="7 15" id="KW-0479">Metal-binding</keyword>
<dbReference type="PRINTS" id="PR00119">
    <property type="entry name" value="CATATPASE"/>
</dbReference>
<dbReference type="InterPro" id="IPR021993">
    <property type="entry name" value="ATPase-cat-bd"/>
</dbReference>
<evidence type="ECO:0000256" key="8">
    <source>
        <dbReference type="ARBA" id="ARBA00022741"/>
    </source>
</evidence>
<dbReference type="Gene3D" id="2.70.150.10">
    <property type="entry name" value="Calcium-transporting ATPase, cytoplasmic transduction domain A"/>
    <property type="match status" value="1"/>
</dbReference>
<keyword evidence="12 15" id="KW-1133">Transmembrane helix</keyword>
<feature type="transmembrane region" description="Helical" evidence="15">
    <location>
        <begin position="765"/>
        <end position="782"/>
    </location>
</feature>
<evidence type="ECO:0000256" key="3">
    <source>
        <dbReference type="ARBA" id="ARBA00022448"/>
    </source>
</evidence>
<dbReference type="InterPro" id="IPR001757">
    <property type="entry name" value="P_typ_ATPase"/>
</dbReference>
<dbReference type="SUPFAM" id="SSF56784">
    <property type="entry name" value="HAD-like"/>
    <property type="match status" value="1"/>
</dbReference>
<comment type="similarity">
    <text evidence="2 15">Belongs to the cation transport ATPase (P-type) (TC 3.A.3) family. Type IB subfamily.</text>
</comment>
<dbReference type="InterPro" id="IPR023299">
    <property type="entry name" value="ATPase_P-typ_cyto_dom_N"/>
</dbReference>
<reference evidence="18" key="1">
    <citation type="journal article" date="2019" name="Int. J. Syst. Evol. Microbiol.">
        <title>The Global Catalogue of Microorganisms (GCM) 10K type strain sequencing project: providing services to taxonomists for standard genome sequencing and annotation.</title>
        <authorList>
            <consortium name="The Broad Institute Genomics Platform"/>
            <consortium name="The Broad Institute Genome Sequencing Center for Infectious Disease"/>
            <person name="Wu L."/>
            <person name="Ma J."/>
        </authorList>
    </citation>
    <scope>NUCLEOTIDE SEQUENCE [LARGE SCALE GENOMIC DNA]</scope>
    <source>
        <strain evidence="18">NBRC 102407</strain>
    </source>
</reference>